<dbReference type="OrthoDB" id="6609803at2759"/>
<reference evidence="2 3" key="1">
    <citation type="submission" date="2019-08" db="EMBL/GenBank/DDBJ databases">
        <authorList>
            <person name="Alioto T."/>
            <person name="Alioto T."/>
            <person name="Gomez Garrido J."/>
        </authorList>
    </citation>
    <scope>NUCLEOTIDE SEQUENCE [LARGE SCALE GENOMIC DNA]</scope>
</reference>
<dbReference type="EMBL" id="CABPRJ010000957">
    <property type="protein sequence ID" value="VVC32635.1"/>
    <property type="molecule type" value="Genomic_DNA"/>
</dbReference>
<dbReference type="AlphaFoldDB" id="A0A5E4MTA7"/>
<accession>A0A5E4MTA7</accession>
<evidence type="ECO:0000256" key="1">
    <source>
        <dbReference type="SAM" id="SignalP"/>
    </source>
</evidence>
<name>A0A5E4MTA7_9HEMI</name>
<feature type="chain" id="PRO_5022945305" evidence="1">
    <location>
        <begin position="18"/>
        <end position="404"/>
    </location>
</feature>
<gene>
    <name evidence="2" type="ORF">CINCED_3A023524</name>
</gene>
<dbReference type="Proteomes" id="UP000325440">
    <property type="component" value="Unassembled WGS sequence"/>
</dbReference>
<proteinExistence type="predicted"/>
<protein>
    <submittedName>
        <fullName evidence="2">Uncharacterized protein</fullName>
    </submittedName>
</protein>
<evidence type="ECO:0000313" key="2">
    <source>
        <dbReference type="EMBL" id="VVC32635.1"/>
    </source>
</evidence>
<sequence>MQLPITVFICIAHTLSTINLQNAGVSGHVWGKLFKFKCLFCEPNQTRNRSHTHTTAISLATSTTVRTTTEFITPSSTIFPNNGTDIPEILPKSEDVISFFSSEITLKNISFEGKRSAFSLLCTSGLITNNQIPPVVIVNIIKMMASSNNVLGIFYDEMMFNAVLKMITNHPCVLNSVSTKVRIRFLYGLLSLSPGILSGIPKPAFISILGMISSPNVLTALPLSSTMNLITALSLSKPVFNCLPDETFLALLKFFVAKSPKLICQSLPPSTIFSFYEGIFDRINNELFVYGSAILPKSLIIEIISPIMTSRMLSVFPIHMYDKLLKTIESCPKEFPTSNMICLFTVLTKSPIIFNSLNPYYLTQIALAVSHSMPKVLTEELEISMAYYLPSAQNFFYGKKYPYV</sequence>
<keyword evidence="1" id="KW-0732">Signal</keyword>
<evidence type="ECO:0000313" key="3">
    <source>
        <dbReference type="Proteomes" id="UP000325440"/>
    </source>
</evidence>
<keyword evidence="3" id="KW-1185">Reference proteome</keyword>
<feature type="signal peptide" evidence="1">
    <location>
        <begin position="1"/>
        <end position="17"/>
    </location>
</feature>
<organism evidence="2 3">
    <name type="scientific">Cinara cedri</name>
    <dbReference type="NCBI Taxonomy" id="506608"/>
    <lineage>
        <taxon>Eukaryota</taxon>
        <taxon>Metazoa</taxon>
        <taxon>Ecdysozoa</taxon>
        <taxon>Arthropoda</taxon>
        <taxon>Hexapoda</taxon>
        <taxon>Insecta</taxon>
        <taxon>Pterygota</taxon>
        <taxon>Neoptera</taxon>
        <taxon>Paraneoptera</taxon>
        <taxon>Hemiptera</taxon>
        <taxon>Sternorrhyncha</taxon>
        <taxon>Aphidomorpha</taxon>
        <taxon>Aphidoidea</taxon>
        <taxon>Aphididae</taxon>
        <taxon>Lachninae</taxon>
        <taxon>Cinara</taxon>
    </lineage>
</organism>